<dbReference type="InterPro" id="IPR056516">
    <property type="entry name" value="INTS7_N"/>
</dbReference>
<feature type="region of interest" description="Disordered" evidence="7">
    <location>
        <begin position="1025"/>
        <end position="1055"/>
    </location>
</feature>
<feature type="domain" description="Integrator complex subunit 7 C-terminal" evidence="8">
    <location>
        <begin position="817"/>
        <end position="959"/>
    </location>
</feature>
<evidence type="ECO:0000256" key="6">
    <source>
        <dbReference type="ARBA" id="ARBA00023242"/>
    </source>
</evidence>
<dbReference type="InterPro" id="IPR011989">
    <property type="entry name" value="ARM-like"/>
</dbReference>
<comment type="similarity">
    <text evidence="3">Belongs to the Integrator subunit 7 family.</text>
</comment>
<dbReference type="PANTHER" id="PTHR13322:SF2">
    <property type="entry name" value="INTEGRATOR COMPLEX SUBUNIT 7"/>
    <property type="match status" value="1"/>
</dbReference>
<evidence type="ECO:0000256" key="2">
    <source>
        <dbReference type="ARBA" id="ARBA00004496"/>
    </source>
</evidence>
<dbReference type="EMBL" id="SUNJ01000726">
    <property type="protein sequence ID" value="TPP67405.1"/>
    <property type="molecule type" value="Genomic_DNA"/>
</dbReference>
<dbReference type="PANTHER" id="PTHR13322">
    <property type="entry name" value="C1ORF73 PROTEIN"/>
    <property type="match status" value="1"/>
</dbReference>
<feature type="domain" description="Integrator complex subunit 7 N-terminal" evidence="9">
    <location>
        <begin position="15"/>
        <end position="523"/>
    </location>
</feature>
<evidence type="ECO:0000259" key="9">
    <source>
        <dbReference type="Pfam" id="PF24436"/>
    </source>
</evidence>
<accession>A0A504Z3T8</accession>
<comment type="subcellular location">
    <subcellularLocation>
        <location evidence="2">Cytoplasm</location>
    </subcellularLocation>
    <subcellularLocation>
        <location evidence="1">Nucleus</location>
    </subcellularLocation>
</comment>
<evidence type="ECO:0000256" key="7">
    <source>
        <dbReference type="SAM" id="MobiDB-lite"/>
    </source>
</evidence>
<keyword evidence="12" id="KW-1185">Reference proteome</keyword>
<dbReference type="InterPro" id="IPR056517">
    <property type="entry name" value="INTS7_HB"/>
</dbReference>
<dbReference type="SUPFAM" id="SSF48371">
    <property type="entry name" value="ARM repeat"/>
    <property type="match status" value="1"/>
</dbReference>
<name>A0A504Z3T8_FASGI</name>
<reference evidence="11 12" key="1">
    <citation type="submission" date="2019-04" db="EMBL/GenBank/DDBJ databases">
        <title>Annotation for the trematode Fasciola gigantica.</title>
        <authorList>
            <person name="Choi Y.-J."/>
        </authorList>
    </citation>
    <scope>NUCLEOTIDE SEQUENCE [LARGE SCALE GENOMIC DNA]</scope>
    <source>
        <strain evidence="11">Uganda_cow_1</strain>
    </source>
</reference>
<evidence type="ECO:0000259" key="10">
    <source>
        <dbReference type="Pfam" id="PF24437"/>
    </source>
</evidence>
<dbReference type="InterPro" id="IPR054519">
    <property type="entry name" value="INTS7_C"/>
</dbReference>
<evidence type="ECO:0000259" key="8">
    <source>
        <dbReference type="Pfam" id="PF22965"/>
    </source>
</evidence>
<comment type="caution">
    <text evidence="11">The sequence shown here is derived from an EMBL/GenBank/DDBJ whole genome shotgun (WGS) entry which is preliminary data.</text>
</comment>
<dbReference type="OrthoDB" id="1921953at2759"/>
<dbReference type="GO" id="GO:0034472">
    <property type="term" value="P:snRNA 3'-end processing"/>
    <property type="evidence" value="ECO:0007669"/>
    <property type="project" value="TreeGrafter"/>
</dbReference>
<organism evidence="11 12">
    <name type="scientific">Fasciola gigantica</name>
    <name type="common">Giant liver fluke</name>
    <dbReference type="NCBI Taxonomy" id="46835"/>
    <lineage>
        <taxon>Eukaryota</taxon>
        <taxon>Metazoa</taxon>
        <taxon>Spiralia</taxon>
        <taxon>Lophotrochozoa</taxon>
        <taxon>Platyhelminthes</taxon>
        <taxon>Trematoda</taxon>
        <taxon>Digenea</taxon>
        <taxon>Plagiorchiida</taxon>
        <taxon>Echinostomata</taxon>
        <taxon>Echinostomatoidea</taxon>
        <taxon>Fasciolidae</taxon>
        <taxon>Fasciola</taxon>
    </lineage>
</organism>
<keyword evidence="5" id="KW-0963">Cytoplasm</keyword>
<dbReference type="InterPro" id="IPR016024">
    <property type="entry name" value="ARM-type_fold"/>
</dbReference>
<dbReference type="Gene3D" id="1.25.10.10">
    <property type="entry name" value="Leucine-rich Repeat Variant"/>
    <property type="match status" value="1"/>
</dbReference>
<protein>
    <recommendedName>
        <fullName evidence="4">Integrator complex subunit 7</fullName>
    </recommendedName>
</protein>
<dbReference type="Pfam" id="PF24436">
    <property type="entry name" value="INTS7_N"/>
    <property type="match status" value="1"/>
</dbReference>
<evidence type="ECO:0000256" key="4">
    <source>
        <dbReference type="ARBA" id="ARBA00015336"/>
    </source>
</evidence>
<dbReference type="InterPro" id="IPR033060">
    <property type="entry name" value="INTS7"/>
</dbReference>
<dbReference type="STRING" id="46835.A0A504Z3T8"/>
<gene>
    <name evidence="11" type="ORF">FGIG_05795</name>
</gene>
<evidence type="ECO:0000256" key="3">
    <source>
        <dbReference type="ARBA" id="ARBA00008565"/>
    </source>
</evidence>
<keyword evidence="6" id="KW-0539">Nucleus</keyword>
<proteinExistence type="inferred from homology"/>
<evidence type="ECO:0000313" key="11">
    <source>
        <dbReference type="EMBL" id="TPP67405.1"/>
    </source>
</evidence>
<dbReference type="Proteomes" id="UP000316759">
    <property type="component" value="Unassembled WGS sequence"/>
</dbReference>
<dbReference type="AlphaFoldDB" id="A0A504Z3T8"/>
<evidence type="ECO:0000256" key="5">
    <source>
        <dbReference type="ARBA" id="ARBA00022490"/>
    </source>
</evidence>
<dbReference type="GO" id="GO:0032039">
    <property type="term" value="C:integrator complex"/>
    <property type="evidence" value="ECO:0007669"/>
    <property type="project" value="InterPro"/>
</dbReference>
<evidence type="ECO:0000313" key="12">
    <source>
        <dbReference type="Proteomes" id="UP000316759"/>
    </source>
</evidence>
<feature type="domain" description="Integrator complex subunit 7 helical bundle" evidence="10">
    <location>
        <begin position="524"/>
        <end position="647"/>
    </location>
</feature>
<dbReference type="Pfam" id="PF22965">
    <property type="entry name" value="INTS7_C"/>
    <property type="match status" value="1"/>
</dbReference>
<evidence type="ECO:0000256" key="1">
    <source>
        <dbReference type="ARBA" id="ARBA00004123"/>
    </source>
</evidence>
<dbReference type="GO" id="GO:0005737">
    <property type="term" value="C:cytoplasm"/>
    <property type="evidence" value="ECO:0007669"/>
    <property type="project" value="UniProtKB-SubCell"/>
</dbReference>
<sequence>MGSFPVRNIVKISNRSNYLRLCVLRACTECRAQLEKLTICDDIVRKLMPFTSSNDPAARALTLRLFGTLSRITSEHIGVHHAILKQIDSHYEVESDAAIWSSHQLASVSSAFAISLCPILCKLLNEMSSDWDVKLKLLRLGKHMHHEVQIVDQMRSCLVTMLTTYSNIEFVVSILDTLTLLTTRAPIHTTEQLDLLLRYLAGDKRPLIRQCSLRNLSILAKHVPHQWDRTHLEKLCELYNSKNQSLTELEDIVHVLCCLTDTEHAVNLLRACSQDQDRGLVPCIRSTLLRFPTSRLTVLIIQLTCKLLILFANSETTEREDSLCGMKLSEFVTLVVTHFLVNETDTDCPGPWYISSKNLSEDELKLTYSLLVRLFSCHRDYATCLHEMNLWHLITPDGGPRVGLLCQFLTTLLIHLPELTTHPSTDQKNLVSVETLLERLNATKPNVKQMDNNTILAICGLIFQLSADRFLTAKECHSLLSTIVSRIEHLDTPDQSDLRVPSMVRLSPWLAYQVARQSSRYGQHMLAANIYESLSPQSLSERSSYWIQGLIEFSRTETNVISVARRLYSSFSLVGADDEDTQDMNRRPAQCTWVLQLIDALRCACDSALTARTTLICVGGPDTRWFQAEYIGVRADLFSALAELCSSAYHHSRFGRWPEQENVATVEQALHAPFWLSDQLDLWDALAKRVDAFRAQCLDADKTTHEHLSAIACLIAFVIRILQSLIGRFQNFDQNPAPHNYAISVSTPHQTASLSSNSDPFAAILPSLENTVRTPLDFKPVAFANFDWIPRLVLTVARTAPRWPRFFFQRLQTTTVRLVLLPKAGNNPDDVLTISSEMGHMVQVMGVVQQHSRRDASELSRRISLVEVELTVTELPASGHGMRASLPQYTITTHDRDQQAVVFYSKRSAPLQRDYFHCDFCVHFPGHNQGNAKNGAIATDKLYALRASSVLVDDVGARWRLTGVSGAPEEITLVRVECARTGTAASSASTGPVASEALHQQASRPVASSGAVKIDLNQTALDSQFSLTKPRPIGRSTGETTIGRPTAPSKIGSAQ</sequence>
<dbReference type="Pfam" id="PF24437">
    <property type="entry name" value="INTS7_HB"/>
    <property type="match status" value="1"/>
</dbReference>